<evidence type="ECO:0000313" key="1">
    <source>
        <dbReference type="EMBL" id="OKP14878.1"/>
    </source>
</evidence>
<dbReference type="Proteomes" id="UP000186955">
    <property type="component" value="Unassembled WGS sequence"/>
</dbReference>
<protein>
    <submittedName>
        <fullName evidence="1">Uncharacterized protein</fullName>
    </submittedName>
</protein>
<dbReference type="EMBL" id="MNBE01000056">
    <property type="protein sequence ID" value="OKP14878.1"/>
    <property type="molecule type" value="Genomic_DNA"/>
</dbReference>
<comment type="caution">
    <text evidence="1">The sequence shown here is derived from an EMBL/GenBank/DDBJ whole genome shotgun (WGS) entry which is preliminary data.</text>
</comment>
<keyword evidence="2" id="KW-1185">Reference proteome</keyword>
<name>A0A1Q5UQX2_9EURO</name>
<dbReference type="AlphaFoldDB" id="A0A1Q5UQX2"/>
<organism evidence="1 2">
    <name type="scientific">Penicillium subrubescens</name>
    <dbReference type="NCBI Taxonomy" id="1316194"/>
    <lineage>
        <taxon>Eukaryota</taxon>
        <taxon>Fungi</taxon>
        <taxon>Dikarya</taxon>
        <taxon>Ascomycota</taxon>
        <taxon>Pezizomycotina</taxon>
        <taxon>Eurotiomycetes</taxon>
        <taxon>Eurotiomycetidae</taxon>
        <taxon>Eurotiales</taxon>
        <taxon>Aspergillaceae</taxon>
        <taxon>Penicillium</taxon>
    </lineage>
</organism>
<gene>
    <name evidence="1" type="ORF">PENSUB_5474</name>
</gene>
<proteinExistence type="predicted"/>
<reference evidence="1 2" key="1">
    <citation type="submission" date="2016-10" db="EMBL/GenBank/DDBJ databases">
        <title>Genome sequence of the ascomycete fungus Penicillium subrubescens.</title>
        <authorList>
            <person name="De Vries R.P."/>
            <person name="Peng M."/>
            <person name="Dilokpimol A."/>
            <person name="Hilden K."/>
            <person name="Makela M.R."/>
            <person name="Grigoriev I."/>
            <person name="Riley R."/>
            <person name="Granchi Z."/>
        </authorList>
    </citation>
    <scope>NUCLEOTIDE SEQUENCE [LARGE SCALE GENOMIC DNA]</scope>
    <source>
        <strain evidence="1 2">CBS 132785</strain>
    </source>
</reference>
<sequence length="96" mass="11100">MYHPDRVQARQRVHMWRKQEINQTLGISAKNYQEQWRGLSEATWAGPQCNAPIREAYLNQASDVTQPTFLAMLGYARPVEPIALYSLRPSPFPGWI</sequence>
<accession>A0A1Q5UQX2</accession>
<evidence type="ECO:0000313" key="2">
    <source>
        <dbReference type="Proteomes" id="UP000186955"/>
    </source>
</evidence>